<dbReference type="InterPro" id="IPR013154">
    <property type="entry name" value="ADH-like_N"/>
</dbReference>
<protein>
    <submittedName>
        <fullName evidence="8">Alcohol dehydrogenase</fullName>
    </submittedName>
</protein>
<dbReference type="EMBL" id="NWVD01000001">
    <property type="protein sequence ID" value="PCG10419.1"/>
    <property type="molecule type" value="Genomic_DNA"/>
</dbReference>
<reference evidence="8 9" key="1">
    <citation type="submission" date="2017-09" db="EMBL/GenBank/DDBJ databases">
        <title>Sphingomonas ginsenosidimutans KACC 14949, whole genome shotgun sequence.</title>
        <authorList>
            <person name="Feng G."/>
            <person name="Zhu H."/>
        </authorList>
    </citation>
    <scope>NUCLEOTIDE SEQUENCE [LARGE SCALE GENOMIC DNA]</scope>
    <source>
        <strain evidence="8 9">KACC 14949</strain>
    </source>
</reference>
<evidence type="ECO:0000256" key="1">
    <source>
        <dbReference type="ARBA" id="ARBA00001947"/>
    </source>
</evidence>
<evidence type="ECO:0000259" key="7">
    <source>
        <dbReference type="Pfam" id="PF08240"/>
    </source>
</evidence>
<dbReference type="RefSeq" id="WP_096610087.1">
    <property type="nucleotide sequence ID" value="NZ_NWVD01000001.1"/>
</dbReference>
<evidence type="ECO:0000313" key="8">
    <source>
        <dbReference type="EMBL" id="PCG10419.1"/>
    </source>
</evidence>
<dbReference type="InterPro" id="IPR013149">
    <property type="entry name" value="ADH-like_C"/>
</dbReference>
<dbReference type="InterPro" id="IPR002328">
    <property type="entry name" value="ADH_Zn_CS"/>
</dbReference>
<dbReference type="GO" id="GO:0016491">
    <property type="term" value="F:oxidoreductase activity"/>
    <property type="evidence" value="ECO:0007669"/>
    <property type="project" value="UniProtKB-KW"/>
</dbReference>
<accession>A0A2A4I2L0</accession>
<dbReference type="Pfam" id="PF08240">
    <property type="entry name" value="ADH_N"/>
    <property type="match status" value="1"/>
</dbReference>
<dbReference type="Gene3D" id="3.40.50.720">
    <property type="entry name" value="NAD(P)-binding Rossmann-like Domain"/>
    <property type="match status" value="1"/>
</dbReference>
<evidence type="ECO:0000256" key="4">
    <source>
        <dbReference type="ARBA" id="ARBA00023002"/>
    </source>
</evidence>
<keyword evidence="2 5" id="KW-0479">Metal-binding</keyword>
<feature type="domain" description="Alcohol dehydrogenase-like N-terminal" evidence="7">
    <location>
        <begin position="26"/>
        <end position="139"/>
    </location>
</feature>
<name>A0A2A4I2L0_9SPHN</name>
<dbReference type="Gene3D" id="3.90.180.10">
    <property type="entry name" value="Medium-chain alcohol dehydrogenases, catalytic domain"/>
    <property type="match status" value="1"/>
</dbReference>
<dbReference type="PANTHER" id="PTHR42813:SF2">
    <property type="entry name" value="DEHYDROGENASE, ZINC-CONTAINING, PUTATIVE (AFU_ORTHOLOGUE AFUA_2G02810)-RELATED"/>
    <property type="match status" value="1"/>
</dbReference>
<evidence type="ECO:0000256" key="2">
    <source>
        <dbReference type="ARBA" id="ARBA00022723"/>
    </source>
</evidence>
<evidence type="ECO:0000256" key="3">
    <source>
        <dbReference type="ARBA" id="ARBA00022833"/>
    </source>
</evidence>
<dbReference type="PROSITE" id="PS00059">
    <property type="entry name" value="ADH_ZINC"/>
    <property type="match status" value="1"/>
</dbReference>
<keyword evidence="3 5" id="KW-0862">Zinc</keyword>
<dbReference type="SUPFAM" id="SSF50129">
    <property type="entry name" value="GroES-like"/>
    <property type="match status" value="1"/>
</dbReference>
<comment type="cofactor">
    <cofactor evidence="1 5">
        <name>Zn(2+)</name>
        <dbReference type="ChEBI" id="CHEBI:29105"/>
    </cofactor>
</comment>
<evidence type="ECO:0000256" key="5">
    <source>
        <dbReference type="RuleBase" id="RU361277"/>
    </source>
</evidence>
<organism evidence="8 9">
    <name type="scientific">Sphingomonas ginsenosidimutans</name>
    <dbReference type="NCBI Taxonomy" id="862134"/>
    <lineage>
        <taxon>Bacteria</taxon>
        <taxon>Pseudomonadati</taxon>
        <taxon>Pseudomonadota</taxon>
        <taxon>Alphaproteobacteria</taxon>
        <taxon>Sphingomonadales</taxon>
        <taxon>Sphingomonadaceae</taxon>
        <taxon>Sphingomonas</taxon>
    </lineage>
</organism>
<comment type="similarity">
    <text evidence="5">Belongs to the zinc-containing alcohol dehydrogenase family.</text>
</comment>
<dbReference type="InterPro" id="IPR036291">
    <property type="entry name" value="NAD(P)-bd_dom_sf"/>
</dbReference>
<dbReference type="InterPro" id="IPR011032">
    <property type="entry name" value="GroES-like_sf"/>
</dbReference>
<feature type="domain" description="Alcohol dehydrogenase-like C-terminal" evidence="6">
    <location>
        <begin position="180"/>
        <end position="305"/>
    </location>
</feature>
<sequence>MKALQYVAPRDVRYGDMPDPRIEDARDIVVKIDRCGICGSDLHIYHGDKLRDDAGFCIGHEAIGEVVETGRAVTRLKAGDRVLIPASVGCGACVHCLAGNVLKCSNDVEYCYGLSSRLQGCQAEGMRVPAGDFNAVPMPEGITPDQAIMLTDNLPTAWFGCRNADIAPGGTVAIVGLGSIGLMAVEAAFVLGAATVFAIDLVAERRAVAASLGAIALGPEDAADVIRDATDGRMADSVVEAVGLEKTIALAVRLAGKQASVSIIGVNMNRRMEFPMARVFVNGLTLRSGMCPVARQFGELVPLIQQGRLHPERFVTDVLPLSQGAQAYARFDAREEGTLKMILVP</sequence>
<gene>
    <name evidence="8" type="ORF">COA17_03020</name>
</gene>
<dbReference type="PANTHER" id="PTHR42813">
    <property type="entry name" value="ZINC-TYPE ALCOHOL DEHYDROGENASE-LIKE"/>
    <property type="match status" value="1"/>
</dbReference>
<keyword evidence="4" id="KW-0560">Oxidoreductase</keyword>
<dbReference type="Proteomes" id="UP000218784">
    <property type="component" value="Unassembled WGS sequence"/>
</dbReference>
<comment type="caution">
    <text evidence="8">The sequence shown here is derived from an EMBL/GenBank/DDBJ whole genome shotgun (WGS) entry which is preliminary data.</text>
</comment>
<dbReference type="Pfam" id="PF00107">
    <property type="entry name" value="ADH_zinc_N"/>
    <property type="match status" value="1"/>
</dbReference>
<dbReference type="SUPFAM" id="SSF51735">
    <property type="entry name" value="NAD(P)-binding Rossmann-fold domains"/>
    <property type="match status" value="1"/>
</dbReference>
<evidence type="ECO:0000313" key="9">
    <source>
        <dbReference type="Proteomes" id="UP000218784"/>
    </source>
</evidence>
<keyword evidence="9" id="KW-1185">Reference proteome</keyword>
<dbReference type="AlphaFoldDB" id="A0A2A4I2L0"/>
<evidence type="ECO:0000259" key="6">
    <source>
        <dbReference type="Pfam" id="PF00107"/>
    </source>
</evidence>
<dbReference type="GO" id="GO:0008270">
    <property type="term" value="F:zinc ion binding"/>
    <property type="evidence" value="ECO:0007669"/>
    <property type="project" value="InterPro"/>
</dbReference>
<proteinExistence type="inferred from homology"/>